<reference evidence="1" key="1">
    <citation type="submission" date="2016-10" db="EMBL/GenBank/DDBJ databases">
        <authorList>
            <person name="de Groot N.N."/>
        </authorList>
    </citation>
    <scope>NUCLEOTIDE SEQUENCE</scope>
</reference>
<sequence length="199" mass="22702">MQLKYVGDMPLISKNGVGFDHTQPDKYKLLHAAVELLEALSYGASETTQHLYRAQDKDLSSSELMDIIKKYVSNLEVIFKSCDYKAHELIHDQVNRVKANDEISEDEKVAWLENIKIMRAYYYQYIINKNAYEATLEVLGNEIHDGGIKEVSAPMFKNYGSVLNDLVGVLERRKVPIDSEVKIEQESEGLVAKLIMKQS</sequence>
<dbReference type="AlphaFoldDB" id="A0A1W1CAC4"/>
<evidence type="ECO:0000313" key="1">
    <source>
        <dbReference type="EMBL" id="SFV62672.1"/>
    </source>
</evidence>
<protein>
    <submittedName>
        <fullName evidence="1">Uncharacterized protein</fullName>
    </submittedName>
</protein>
<name>A0A1W1CAC4_9ZZZZ</name>
<gene>
    <name evidence="1" type="ORF">MNB_SM-4-1801</name>
</gene>
<proteinExistence type="predicted"/>
<organism evidence="1">
    <name type="scientific">hydrothermal vent metagenome</name>
    <dbReference type="NCBI Taxonomy" id="652676"/>
    <lineage>
        <taxon>unclassified sequences</taxon>
        <taxon>metagenomes</taxon>
        <taxon>ecological metagenomes</taxon>
    </lineage>
</organism>
<accession>A0A1W1CAC4</accession>
<dbReference type="EMBL" id="FPHF01000067">
    <property type="protein sequence ID" value="SFV62672.1"/>
    <property type="molecule type" value="Genomic_DNA"/>
</dbReference>